<dbReference type="SUPFAM" id="SSF103196">
    <property type="entry name" value="Roadblock/LC7 domain"/>
    <property type="match status" value="1"/>
</dbReference>
<evidence type="ECO:0000256" key="3">
    <source>
        <dbReference type="ARBA" id="ARBA00022448"/>
    </source>
</evidence>
<comment type="subcellular location">
    <subcellularLocation>
        <location evidence="1 10">Cytoplasm</location>
        <location evidence="1 10">Cytoskeleton</location>
    </subcellularLocation>
</comment>
<keyword evidence="3 10" id="KW-0813">Transport</keyword>
<dbReference type="InterPro" id="IPR016561">
    <property type="entry name" value="DYNLRB1/2"/>
</dbReference>
<accession>A0ABD3RXT5</accession>
<comment type="similarity">
    <text evidence="2 10">Belongs to the GAMAD family.</text>
</comment>
<evidence type="ECO:0000256" key="4">
    <source>
        <dbReference type="ARBA" id="ARBA00022490"/>
    </source>
</evidence>
<organism evidence="12 13">
    <name type="scientific">Cyclostephanos tholiformis</name>
    <dbReference type="NCBI Taxonomy" id="382380"/>
    <lineage>
        <taxon>Eukaryota</taxon>
        <taxon>Sar</taxon>
        <taxon>Stramenopiles</taxon>
        <taxon>Ochrophyta</taxon>
        <taxon>Bacillariophyta</taxon>
        <taxon>Coscinodiscophyceae</taxon>
        <taxon>Thalassiosirophycidae</taxon>
        <taxon>Stephanodiscales</taxon>
        <taxon>Stephanodiscaceae</taxon>
        <taxon>Cyclostephanos</taxon>
    </lineage>
</organism>
<dbReference type="Pfam" id="PF03259">
    <property type="entry name" value="Robl_LC7"/>
    <property type="match status" value="1"/>
</dbReference>
<dbReference type="GO" id="GO:0005874">
    <property type="term" value="C:microtubule"/>
    <property type="evidence" value="ECO:0007669"/>
    <property type="project" value="UniProtKB-UniRule"/>
</dbReference>
<dbReference type="GO" id="GO:0005868">
    <property type="term" value="C:cytoplasmic dynein complex"/>
    <property type="evidence" value="ECO:0007669"/>
    <property type="project" value="UniProtKB-UniRule"/>
</dbReference>
<dbReference type="GO" id="GO:0005737">
    <property type="term" value="C:cytoplasm"/>
    <property type="evidence" value="ECO:0007669"/>
    <property type="project" value="UniProtKB-UniRule"/>
</dbReference>
<dbReference type="PIRSF" id="PIRSF009998">
    <property type="entry name" value="DLC7"/>
    <property type="match status" value="1"/>
</dbReference>
<evidence type="ECO:0000256" key="9">
    <source>
        <dbReference type="ARBA" id="ARBA00025362"/>
    </source>
</evidence>
<evidence type="ECO:0000256" key="10">
    <source>
        <dbReference type="PIRNR" id="PIRNR009998"/>
    </source>
</evidence>
<dbReference type="PANTHER" id="PTHR10779">
    <property type="entry name" value="DYNEIN LIGHT CHAIN ROADBLOCK"/>
    <property type="match status" value="1"/>
</dbReference>
<dbReference type="GO" id="GO:0045505">
    <property type="term" value="F:dynein intermediate chain binding"/>
    <property type="evidence" value="ECO:0007669"/>
    <property type="project" value="UniProtKB-UniRule"/>
</dbReference>
<dbReference type="GO" id="GO:0007018">
    <property type="term" value="P:microtubule-based movement"/>
    <property type="evidence" value="ECO:0007669"/>
    <property type="project" value="UniProtKB-UniRule"/>
</dbReference>
<dbReference type="EMBL" id="JALLPB020000121">
    <property type="protein sequence ID" value="KAL3817044.1"/>
    <property type="molecule type" value="Genomic_DNA"/>
</dbReference>
<proteinExistence type="inferred from homology"/>
<dbReference type="Gene3D" id="3.30.450.30">
    <property type="entry name" value="Dynein light chain 2a, cytoplasmic"/>
    <property type="match status" value="1"/>
</dbReference>
<comment type="caution">
    <text evidence="12">The sequence shown here is derived from an EMBL/GenBank/DDBJ whole genome shotgun (WGS) entry which is preliminary data.</text>
</comment>
<evidence type="ECO:0000256" key="7">
    <source>
        <dbReference type="ARBA" id="ARBA00023175"/>
    </source>
</evidence>
<keyword evidence="13" id="KW-1185">Reference proteome</keyword>
<evidence type="ECO:0000313" key="13">
    <source>
        <dbReference type="Proteomes" id="UP001530377"/>
    </source>
</evidence>
<feature type="domain" description="Roadblock/LAMTOR2" evidence="11">
    <location>
        <begin position="15"/>
        <end position="103"/>
    </location>
</feature>
<sequence length="109" mass="12227">MTYPDAVESSTIAEMEETIARISSHKGVEGVMIMDRRGAIIQSTLDEEQTSTHAMILSELTTKVSSIVGMLNQDDELTFLRIRSKQREIMISPDNDFLLVVLQNPKSIE</sequence>
<name>A0ABD3RXT5_9STRA</name>
<evidence type="ECO:0000256" key="6">
    <source>
        <dbReference type="ARBA" id="ARBA00023017"/>
    </source>
</evidence>
<evidence type="ECO:0000256" key="5">
    <source>
        <dbReference type="ARBA" id="ARBA00022701"/>
    </source>
</evidence>
<dbReference type="InterPro" id="IPR004942">
    <property type="entry name" value="Roadblock/LAMTOR2_dom"/>
</dbReference>
<dbReference type="Proteomes" id="UP001530377">
    <property type="component" value="Unassembled WGS sequence"/>
</dbReference>
<evidence type="ECO:0000313" key="12">
    <source>
        <dbReference type="EMBL" id="KAL3817044.1"/>
    </source>
</evidence>
<dbReference type="FunFam" id="3.30.450.30:FF:000011">
    <property type="entry name" value="Dynein light chain roadblock"/>
    <property type="match status" value="1"/>
</dbReference>
<evidence type="ECO:0000256" key="8">
    <source>
        <dbReference type="ARBA" id="ARBA00023212"/>
    </source>
</evidence>
<keyword evidence="7 10" id="KW-0505">Motor protein</keyword>
<keyword evidence="4 10" id="KW-0963">Cytoplasm</keyword>
<comment type="function">
    <text evidence="9">Acts as one of several non-catalytic accessory components of the cytoplasmic dynein 1 complex that are thought to be involved in linking dynein to cargos and to adapter proteins that regulate dynein function. Cytoplasmic dynein 1 acts as a motor for the intracellular retrograde motility of vesicles and organelles along microtubules.</text>
</comment>
<keyword evidence="5 10" id="KW-0493">Microtubule</keyword>
<dbReference type="AlphaFoldDB" id="A0ABD3RXT5"/>
<gene>
    <name evidence="12" type="ORF">ACHAXA_002956</name>
</gene>
<evidence type="ECO:0000259" key="11">
    <source>
        <dbReference type="SMART" id="SM00960"/>
    </source>
</evidence>
<reference evidence="12 13" key="1">
    <citation type="submission" date="2024-10" db="EMBL/GenBank/DDBJ databases">
        <title>Updated reference genomes for cyclostephanoid diatoms.</title>
        <authorList>
            <person name="Roberts W.R."/>
            <person name="Alverson A.J."/>
        </authorList>
    </citation>
    <scope>NUCLEOTIDE SEQUENCE [LARGE SCALE GENOMIC DNA]</scope>
    <source>
        <strain evidence="12 13">AJA228-03</strain>
    </source>
</reference>
<keyword evidence="8 10" id="KW-0206">Cytoskeleton</keyword>
<dbReference type="SMART" id="SM00960">
    <property type="entry name" value="Robl_LC7"/>
    <property type="match status" value="1"/>
</dbReference>
<evidence type="ECO:0000256" key="1">
    <source>
        <dbReference type="ARBA" id="ARBA00004245"/>
    </source>
</evidence>
<evidence type="ECO:0000256" key="2">
    <source>
        <dbReference type="ARBA" id="ARBA00007191"/>
    </source>
</evidence>
<protein>
    <recommendedName>
        <fullName evidence="10">Dynein light chain roadblock</fullName>
    </recommendedName>
</protein>
<keyword evidence="6 10" id="KW-0243">Dynein</keyword>